<name>A0ABP4RFH4_9ACTN</name>
<protein>
    <recommendedName>
        <fullName evidence="9">Polysaccharide biosynthesis protein C-terminal domain-containing protein</fullName>
    </recommendedName>
</protein>
<keyword evidence="4 6" id="KW-1133">Transmembrane helix</keyword>
<reference evidence="8" key="1">
    <citation type="journal article" date="2019" name="Int. J. Syst. Evol. Microbiol.">
        <title>The Global Catalogue of Microorganisms (GCM) 10K type strain sequencing project: providing services to taxonomists for standard genome sequencing and annotation.</title>
        <authorList>
            <consortium name="The Broad Institute Genomics Platform"/>
            <consortium name="The Broad Institute Genome Sequencing Center for Infectious Disease"/>
            <person name="Wu L."/>
            <person name="Ma J."/>
        </authorList>
    </citation>
    <scope>NUCLEOTIDE SEQUENCE [LARGE SCALE GENOMIC DNA]</scope>
    <source>
        <strain evidence="8">JCM 13929</strain>
    </source>
</reference>
<keyword evidence="2" id="KW-1003">Cell membrane</keyword>
<dbReference type="InterPro" id="IPR002528">
    <property type="entry name" value="MATE_fam"/>
</dbReference>
<evidence type="ECO:0000313" key="8">
    <source>
        <dbReference type="Proteomes" id="UP001500064"/>
    </source>
</evidence>
<dbReference type="PANTHER" id="PTHR30250">
    <property type="entry name" value="PST FAMILY PREDICTED COLANIC ACID TRANSPORTER"/>
    <property type="match status" value="1"/>
</dbReference>
<comment type="subcellular location">
    <subcellularLocation>
        <location evidence="1">Cell membrane</location>
        <topology evidence="1">Multi-pass membrane protein</topology>
    </subcellularLocation>
</comment>
<evidence type="ECO:0000256" key="1">
    <source>
        <dbReference type="ARBA" id="ARBA00004651"/>
    </source>
</evidence>
<sequence length="199" mass="20662">MDIVVVAVLAGPAPAAVYTAATRFKVVGQLANQGLAQAVQTGLVRALAAGERERAGELYQAATVWLVLLTWPVWLAYAGLAPWMLRLFGPSYGSAVPVALVLAGTMMVATACGMVDVVLTAAGHTGTSLLNLLAAVGCTVLLDLALVPAHGALGAVAGWSAGVLVKNLLPLWQLHRRYGLHPFGRHTRAALRVRGWAAA</sequence>
<evidence type="ECO:0000313" key="7">
    <source>
        <dbReference type="EMBL" id="GAA1648756.1"/>
    </source>
</evidence>
<dbReference type="EMBL" id="BAAAMU010000040">
    <property type="protein sequence ID" value="GAA1648756.1"/>
    <property type="molecule type" value="Genomic_DNA"/>
</dbReference>
<keyword evidence="8" id="KW-1185">Reference proteome</keyword>
<feature type="transmembrane region" description="Helical" evidence="6">
    <location>
        <begin position="129"/>
        <end position="146"/>
    </location>
</feature>
<feature type="transmembrane region" description="Helical" evidence="6">
    <location>
        <begin position="97"/>
        <end position="122"/>
    </location>
</feature>
<dbReference type="InterPro" id="IPR050833">
    <property type="entry name" value="Poly_Biosynth_Transport"/>
</dbReference>
<evidence type="ECO:0000256" key="6">
    <source>
        <dbReference type="SAM" id="Phobius"/>
    </source>
</evidence>
<comment type="caution">
    <text evidence="7">The sequence shown here is derived from an EMBL/GenBank/DDBJ whole genome shotgun (WGS) entry which is preliminary data.</text>
</comment>
<evidence type="ECO:0000256" key="5">
    <source>
        <dbReference type="ARBA" id="ARBA00023136"/>
    </source>
</evidence>
<evidence type="ECO:0008006" key="9">
    <source>
        <dbReference type="Google" id="ProtNLM"/>
    </source>
</evidence>
<dbReference type="PANTHER" id="PTHR30250:SF11">
    <property type="entry name" value="O-ANTIGEN TRANSPORTER-RELATED"/>
    <property type="match status" value="1"/>
</dbReference>
<gene>
    <name evidence="7" type="ORF">GCM10009733_052380</name>
</gene>
<evidence type="ECO:0000256" key="2">
    <source>
        <dbReference type="ARBA" id="ARBA00022475"/>
    </source>
</evidence>
<proteinExistence type="predicted"/>
<organism evidence="7 8">
    <name type="scientific">Nonomuraea maheshkhaliensis</name>
    <dbReference type="NCBI Taxonomy" id="419590"/>
    <lineage>
        <taxon>Bacteria</taxon>
        <taxon>Bacillati</taxon>
        <taxon>Actinomycetota</taxon>
        <taxon>Actinomycetes</taxon>
        <taxon>Streptosporangiales</taxon>
        <taxon>Streptosporangiaceae</taxon>
        <taxon>Nonomuraea</taxon>
    </lineage>
</organism>
<keyword evidence="3 6" id="KW-0812">Transmembrane</keyword>
<dbReference type="Pfam" id="PF01554">
    <property type="entry name" value="MatE"/>
    <property type="match status" value="1"/>
</dbReference>
<accession>A0ABP4RFH4</accession>
<evidence type="ECO:0000256" key="3">
    <source>
        <dbReference type="ARBA" id="ARBA00022692"/>
    </source>
</evidence>
<feature type="transmembrane region" description="Helical" evidence="6">
    <location>
        <begin position="62"/>
        <end position="85"/>
    </location>
</feature>
<keyword evidence="5 6" id="KW-0472">Membrane</keyword>
<dbReference type="Proteomes" id="UP001500064">
    <property type="component" value="Unassembled WGS sequence"/>
</dbReference>
<evidence type="ECO:0000256" key="4">
    <source>
        <dbReference type="ARBA" id="ARBA00022989"/>
    </source>
</evidence>